<keyword evidence="2" id="KW-0539">Nucleus</keyword>
<dbReference type="OrthoDB" id="5376140at2759"/>
<feature type="compositionally biased region" description="Basic residues" evidence="3">
    <location>
        <begin position="1"/>
        <end position="12"/>
    </location>
</feature>
<dbReference type="eggNOG" id="KOG1911">
    <property type="taxonomic scope" value="Eukaryota"/>
</dbReference>
<dbReference type="SMART" id="SM00298">
    <property type="entry name" value="CHROMO"/>
    <property type="match status" value="2"/>
</dbReference>
<dbReference type="PANTHER" id="PTHR22812">
    <property type="entry name" value="CHROMOBOX PROTEIN"/>
    <property type="match status" value="1"/>
</dbReference>
<name>A0A067QQ63_ZOONE</name>
<feature type="region of interest" description="Disordered" evidence="3">
    <location>
        <begin position="1"/>
        <end position="198"/>
    </location>
</feature>
<dbReference type="InParanoid" id="A0A067QQ63"/>
<evidence type="ECO:0000256" key="1">
    <source>
        <dbReference type="ARBA" id="ARBA00004123"/>
    </source>
</evidence>
<dbReference type="EMBL" id="KK853064">
    <property type="protein sequence ID" value="KDR11880.1"/>
    <property type="molecule type" value="Genomic_DNA"/>
</dbReference>
<feature type="region of interest" description="Disordered" evidence="3">
    <location>
        <begin position="244"/>
        <end position="292"/>
    </location>
</feature>
<evidence type="ECO:0000313" key="6">
    <source>
        <dbReference type="Proteomes" id="UP000027135"/>
    </source>
</evidence>
<dbReference type="InterPro" id="IPR000953">
    <property type="entry name" value="Chromo/chromo_shadow_dom"/>
</dbReference>
<gene>
    <name evidence="5" type="ORF">L798_14147</name>
</gene>
<dbReference type="InterPro" id="IPR023780">
    <property type="entry name" value="Chromo_domain"/>
</dbReference>
<dbReference type="Proteomes" id="UP000027135">
    <property type="component" value="Unassembled WGS sequence"/>
</dbReference>
<dbReference type="Gene3D" id="2.40.50.40">
    <property type="match status" value="2"/>
</dbReference>
<dbReference type="STRING" id="136037.A0A067QQ63"/>
<comment type="subcellular location">
    <subcellularLocation>
        <location evidence="1">Nucleus</location>
    </subcellularLocation>
</comment>
<sequence length="393" mass="44593">MRRLSMKSKKGKVGVNDGESTHQDIEGEENVTESDNESASGEGAKVDLKRKNKRGRKKGSNVGDDGHTEAKKKKRNVGVDDTAEIESEVESASNEDAKADTKQKSKHGRKKGNNMETEDSATAEIKKKQNVTFGESEDVQYGSEAESASSEDAKADSKQKSRYGRKKGNNAGTEDSATETKKKKKNVPSGEESENVQYEVESIVDMKQNHGKRQFKIRWKGYGPGNDSWEYEEDLNCPNIIKTFLDKNKNERTNENRPKKRAGKGSNNRIPKKTKTGGQKIDESSDGEDETKEYEVDKVMEVHFKKNGSRDFLIHWKGFSHKEDSWEPEKNLNCPDLIEKFMEKVNKAKSTDTRELRENPQHTDRFTLNMTQAGRRLSRRNQGKQRATYHGYM</sequence>
<organism evidence="5 6">
    <name type="scientific">Zootermopsis nevadensis</name>
    <name type="common">Dampwood termite</name>
    <dbReference type="NCBI Taxonomy" id="136037"/>
    <lineage>
        <taxon>Eukaryota</taxon>
        <taxon>Metazoa</taxon>
        <taxon>Ecdysozoa</taxon>
        <taxon>Arthropoda</taxon>
        <taxon>Hexapoda</taxon>
        <taxon>Insecta</taxon>
        <taxon>Pterygota</taxon>
        <taxon>Neoptera</taxon>
        <taxon>Polyneoptera</taxon>
        <taxon>Dictyoptera</taxon>
        <taxon>Blattodea</taxon>
        <taxon>Blattoidea</taxon>
        <taxon>Termitoidae</taxon>
        <taxon>Termopsidae</taxon>
        <taxon>Zootermopsis</taxon>
    </lineage>
</organism>
<dbReference type="SUPFAM" id="SSF54160">
    <property type="entry name" value="Chromo domain-like"/>
    <property type="match status" value="2"/>
</dbReference>
<evidence type="ECO:0000259" key="4">
    <source>
        <dbReference type="PROSITE" id="PS50013"/>
    </source>
</evidence>
<dbReference type="FunCoup" id="A0A067QQ63">
    <property type="interactions" value="2"/>
</dbReference>
<feature type="compositionally biased region" description="Basic and acidic residues" evidence="3">
    <location>
        <begin position="244"/>
        <end position="257"/>
    </location>
</feature>
<protein>
    <submittedName>
        <fullName evidence="5">Chromobox protein-like protein 5</fullName>
    </submittedName>
</protein>
<feature type="domain" description="Chromo" evidence="4">
    <location>
        <begin position="198"/>
        <end position="256"/>
    </location>
</feature>
<feature type="compositionally biased region" description="Basic residues" evidence="3">
    <location>
        <begin position="50"/>
        <end position="59"/>
    </location>
</feature>
<dbReference type="PROSITE" id="PS50013">
    <property type="entry name" value="CHROMO_2"/>
    <property type="match status" value="2"/>
</dbReference>
<dbReference type="GO" id="GO:0005634">
    <property type="term" value="C:nucleus"/>
    <property type="evidence" value="ECO:0007669"/>
    <property type="project" value="UniProtKB-SubCell"/>
</dbReference>
<dbReference type="InterPro" id="IPR016197">
    <property type="entry name" value="Chromo-like_dom_sf"/>
</dbReference>
<evidence type="ECO:0000256" key="2">
    <source>
        <dbReference type="ARBA" id="ARBA00023242"/>
    </source>
</evidence>
<dbReference type="GO" id="GO:0005694">
    <property type="term" value="C:chromosome"/>
    <property type="evidence" value="ECO:0007669"/>
    <property type="project" value="UniProtKB-ARBA"/>
</dbReference>
<dbReference type="OMA" id="VQYEVES"/>
<dbReference type="CDD" id="cd00024">
    <property type="entry name" value="CD_CSD"/>
    <property type="match status" value="1"/>
</dbReference>
<dbReference type="Pfam" id="PF00385">
    <property type="entry name" value="Chromo"/>
    <property type="match status" value="2"/>
</dbReference>
<keyword evidence="6" id="KW-1185">Reference proteome</keyword>
<evidence type="ECO:0000256" key="3">
    <source>
        <dbReference type="SAM" id="MobiDB-lite"/>
    </source>
</evidence>
<evidence type="ECO:0000313" key="5">
    <source>
        <dbReference type="EMBL" id="KDR11880.1"/>
    </source>
</evidence>
<accession>A0A067QQ63</accession>
<dbReference type="AlphaFoldDB" id="A0A067QQ63"/>
<reference evidence="5 6" key="1">
    <citation type="journal article" date="2014" name="Nat. Commun.">
        <title>Molecular traces of alternative social organization in a termite genome.</title>
        <authorList>
            <person name="Terrapon N."/>
            <person name="Li C."/>
            <person name="Robertson H.M."/>
            <person name="Ji L."/>
            <person name="Meng X."/>
            <person name="Booth W."/>
            <person name="Chen Z."/>
            <person name="Childers C.P."/>
            <person name="Glastad K.M."/>
            <person name="Gokhale K."/>
            <person name="Gowin J."/>
            <person name="Gronenberg W."/>
            <person name="Hermansen R.A."/>
            <person name="Hu H."/>
            <person name="Hunt B.G."/>
            <person name="Huylmans A.K."/>
            <person name="Khalil S.M."/>
            <person name="Mitchell R.D."/>
            <person name="Munoz-Torres M.C."/>
            <person name="Mustard J.A."/>
            <person name="Pan H."/>
            <person name="Reese J.T."/>
            <person name="Scharf M.E."/>
            <person name="Sun F."/>
            <person name="Vogel H."/>
            <person name="Xiao J."/>
            <person name="Yang W."/>
            <person name="Yang Z."/>
            <person name="Yang Z."/>
            <person name="Zhou J."/>
            <person name="Zhu J."/>
            <person name="Brent C.S."/>
            <person name="Elsik C.G."/>
            <person name="Goodisman M.A."/>
            <person name="Liberles D.A."/>
            <person name="Roe R.M."/>
            <person name="Vargo E.L."/>
            <person name="Vilcinskas A."/>
            <person name="Wang J."/>
            <person name="Bornberg-Bauer E."/>
            <person name="Korb J."/>
            <person name="Zhang G."/>
            <person name="Liebig J."/>
        </authorList>
    </citation>
    <scope>NUCLEOTIDE SEQUENCE [LARGE SCALE GENOMIC DNA]</scope>
    <source>
        <tissue evidence="5">Whole organism</tissue>
    </source>
</reference>
<feature type="domain" description="Chromo" evidence="4">
    <location>
        <begin position="294"/>
        <end position="353"/>
    </location>
</feature>
<proteinExistence type="predicted"/>
<dbReference type="InterPro" id="IPR051219">
    <property type="entry name" value="Heterochromatin_chromo-domain"/>
</dbReference>
<feature type="compositionally biased region" description="Acidic residues" evidence="3">
    <location>
        <begin position="26"/>
        <end position="36"/>
    </location>
</feature>